<organism evidence="2 3">
    <name type="scientific">Rubus argutus</name>
    <name type="common">Southern blackberry</name>
    <dbReference type="NCBI Taxonomy" id="59490"/>
    <lineage>
        <taxon>Eukaryota</taxon>
        <taxon>Viridiplantae</taxon>
        <taxon>Streptophyta</taxon>
        <taxon>Embryophyta</taxon>
        <taxon>Tracheophyta</taxon>
        <taxon>Spermatophyta</taxon>
        <taxon>Magnoliopsida</taxon>
        <taxon>eudicotyledons</taxon>
        <taxon>Gunneridae</taxon>
        <taxon>Pentapetalae</taxon>
        <taxon>rosids</taxon>
        <taxon>fabids</taxon>
        <taxon>Rosales</taxon>
        <taxon>Rosaceae</taxon>
        <taxon>Rosoideae</taxon>
        <taxon>Rosoideae incertae sedis</taxon>
        <taxon>Rubus</taxon>
    </lineage>
</organism>
<dbReference type="SUPFAM" id="SSF53756">
    <property type="entry name" value="UDP-Glycosyltransferase/glycogen phosphorylase"/>
    <property type="match status" value="1"/>
</dbReference>
<dbReference type="EMBL" id="JBEDUW010000005">
    <property type="protein sequence ID" value="KAK9928722.1"/>
    <property type="molecule type" value="Genomic_DNA"/>
</dbReference>
<proteinExistence type="inferred from homology"/>
<keyword evidence="3" id="KW-1185">Reference proteome</keyword>
<dbReference type="GO" id="GO:0080043">
    <property type="term" value="F:quercetin 3-O-glucosyltransferase activity"/>
    <property type="evidence" value="ECO:0007669"/>
    <property type="project" value="TreeGrafter"/>
</dbReference>
<comment type="similarity">
    <text evidence="1">Belongs to the UDP-glycosyltransferase family.</text>
</comment>
<gene>
    <name evidence="2" type="ORF">M0R45_025845</name>
</gene>
<dbReference type="Gene3D" id="3.40.50.2000">
    <property type="entry name" value="Glycogen Phosphorylase B"/>
    <property type="match status" value="3"/>
</dbReference>
<evidence type="ECO:0000313" key="2">
    <source>
        <dbReference type="EMBL" id="KAK9928722.1"/>
    </source>
</evidence>
<evidence type="ECO:0000313" key="3">
    <source>
        <dbReference type="Proteomes" id="UP001457282"/>
    </source>
</evidence>
<evidence type="ECO:0000256" key="1">
    <source>
        <dbReference type="ARBA" id="ARBA00009995"/>
    </source>
</evidence>
<reference evidence="2 3" key="1">
    <citation type="journal article" date="2023" name="G3 (Bethesda)">
        <title>A chromosome-length genome assembly and annotation of blackberry (Rubus argutus, cv. 'Hillquist').</title>
        <authorList>
            <person name="Bruna T."/>
            <person name="Aryal R."/>
            <person name="Dudchenko O."/>
            <person name="Sargent D.J."/>
            <person name="Mead D."/>
            <person name="Buti M."/>
            <person name="Cavallini A."/>
            <person name="Hytonen T."/>
            <person name="Andres J."/>
            <person name="Pham M."/>
            <person name="Weisz D."/>
            <person name="Mascagni F."/>
            <person name="Usai G."/>
            <person name="Natali L."/>
            <person name="Bassil N."/>
            <person name="Fernandez G.E."/>
            <person name="Lomsadze A."/>
            <person name="Armour M."/>
            <person name="Olukolu B."/>
            <person name="Poorten T."/>
            <person name="Britton C."/>
            <person name="Davik J."/>
            <person name="Ashrafi H."/>
            <person name="Aiden E.L."/>
            <person name="Borodovsky M."/>
            <person name="Worthington M."/>
        </authorList>
    </citation>
    <scope>NUCLEOTIDE SEQUENCE [LARGE SCALE GENOMIC DNA]</scope>
    <source>
        <strain evidence="2">PI 553951</strain>
    </source>
</reference>
<dbReference type="PANTHER" id="PTHR11926">
    <property type="entry name" value="GLUCOSYL/GLUCURONOSYL TRANSFERASES"/>
    <property type="match status" value="1"/>
</dbReference>
<comment type="caution">
    <text evidence="2">The sequence shown here is derived from an EMBL/GenBank/DDBJ whole genome shotgun (WGS) entry which is preliminary data.</text>
</comment>
<name>A0AAW1WWH2_RUBAR</name>
<protein>
    <submittedName>
        <fullName evidence="2">Uncharacterized protein</fullName>
    </submittedName>
</protein>
<dbReference type="AlphaFoldDB" id="A0AAW1WWH2"/>
<dbReference type="Proteomes" id="UP001457282">
    <property type="component" value="Unassembled WGS sequence"/>
</dbReference>
<dbReference type="GO" id="GO:0080044">
    <property type="term" value="F:quercetin 7-O-glucosyltransferase activity"/>
    <property type="evidence" value="ECO:0007669"/>
    <property type="project" value="TreeGrafter"/>
</dbReference>
<dbReference type="PANTHER" id="PTHR11926:SF1392">
    <property type="entry name" value="GLYCOSYLTRANSFERASE"/>
    <property type="match status" value="1"/>
</dbReference>
<accession>A0AAW1WWH2</accession>
<sequence length="365" mass="40919">MEKSQPHVVIFPFPLQGHIKPLLCLAELLCHAGLHVTFVNTHNNHNRLSNLSALSTHFPTLHFESITDGLPEDHPHALGSELLIALKTSIKPHFKELLQSSLKADGVVLPPPTCIITDGLVTFAFDVADELGLPILSYNVPFARYLWTCLCLPKLIQEGQIPFQDDDMNVEITGVPGMEGLLQRSDLPGFCRVKQSNHPNLQFAINESQTQKRASAVIFDTVYELDEPCLSHMAHMFRKIYTLGPLHSLLHSRIGDVARSLSSHGGLLKGDLNCMKWLNSQPSNPFFIKTVCEKWKIGLQLKENCDRNDIENVIRSLMEFKKEEIQSSMDTVLKVVRDSVAKGGSSSRNLELLIQDIRNMHARPQ</sequence>